<comment type="similarity">
    <text evidence="5">Belongs to the methyl-accepting chemotaxis (MCP) protein family.</text>
</comment>
<evidence type="ECO:0000256" key="5">
    <source>
        <dbReference type="ARBA" id="ARBA00029447"/>
    </source>
</evidence>
<dbReference type="PANTHER" id="PTHR32089">
    <property type="entry name" value="METHYL-ACCEPTING CHEMOTAXIS PROTEIN MCPB"/>
    <property type="match status" value="1"/>
</dbReference>
<sequence length="559" mass="60749">MFNSIKRKILFGFSIVVLLVILLGFYNYLAIKAINDNISKIVDDQVPLLITSEKIALNMSERTSLVRGYLLYGDTDLKTKFDSFTDESIQLENKVLKLDDSDGVKDLVEKKIVWAEAINSVFKEYDTGNKEKAMEIMVSEVKPLEREILDGFKAMAAEQETVQSHAGEDITSYGNTSLLIDIGISIIIAVMAIIAAIKTASHISKPIVTVKNRMKVIAEGDLRQELLETTSKDEIGQLVHAANDMNQHMRSLLNQINEVSGTVSSQSEELTQAANEVRAGTGQVATTMEELASGSETQANSAGDMANIMGTFTNKVEEANNYGERILNNSEKVLQMTTKGGQLMNASAEQMDNINGIVKDAVDKVQNLDNQSKEISKLVSIIKDVAEQTNLLSLNAAIEAARAGEHGKGFAVVADEVRKLSEQVALSVKDITEIVITIQTESNIVADSLLDGYSAVEQGTVQMESTNEMFNDIRHSVTEMVESIKVVSGNLSEIESNSREMNGSIEEIASVSEEAAAGIEETAASAQQSSSSMEEIAGSSAQLAKLAEELNEKIGKFKL</sequence>
<keyword evidence="4 6" id="KW-0807">Transducer</keyword>
<dbReference type="Pfam" id="PF00672">
    <property type="entry name" value="HAMP"/>
    <property type="match status" value="1"/>
</dbReference>
<dbReference type="PANTHER" id="PTHR32089:SF112">
    <property type="entry name" value="LYSOZYME-LIKE PROTEIN-RELATED"/>
    <property type="match status" value="1"/>
</dbReference>
<name>A0A917HNP4_9BACI</name>
<dbReference type="Proteomes" id="UP000622860">
    <property type="component" value="Unassembled WGS sequence"/>
</dbReference>
<dbReference type="AlphaFoldDB" id="A0A917HNP4"/>
<dbReference type="PROSITE" id="PS50111">
    <property type="entry name" value="CHEMOTAXIS_TRANSDUC_2"/>
    <property type="match status" value="1"/>
</dbReference>
<organism evidence="10 11">
    <name type="scientific">Virgibacillus oceani</name>
    <dbReference type="NCBI Taxonomy" id="1479511"/>
    <lineage>
        <taxon>Bacteria</taxon>
        <taxon>Bacillati</taxon>
        <taxon>Bacillota</taxon>
        <taxon>Bacilli</taxon>
        <taxon>Bacillales</taxon>
        <taxon>Bacillaceae</taxon>
        <taxon>Virgibacillus</taxon>
    </lineage>
</organism>
<keyword evidence="2" id="KW-1003">Cell membrane</keyword>
<dbReference type="InterPro" id="IPR024478">
    <property type="entry name" value="HlyB_4HB_MCP"/>
</dbReference>
<dbReference type="CDD" id="cd11386">
    <property type="entry name" value="MCP_signal"/>
    <property type="match status" value="1"/>
</dbReference>
<dbReference type="Pfam" id="PF00015">
    <property type="entry name" value="MCPsignal"/>
    <property type="match status" value="1"/>
</dbReference>
<evidence type="ECO:0000256" key="7">
    <source>
        <dbReference type="SAM" id="Phobius"/>
    </source>
</evidence>
<reference evidence="10" key="2">
    <citation type="submission" date="2020-09" db="EMBL/GenBank/DDBJ databases">
        <authorList>
            <person name="Sun Q."/>
            <person name="Zhou Y."/>
        </authorList>
    </citation>
    <scope>NUCLEOTIDE SEQUENCE</scope>
    <source>
        <strain evidence="10">CGMCC 1.12754</strain>
    </source>
</reference>
<comment type="caution">
    <text evidence="10">The sequence shown here is derived from an EMBL/GenBank/DDBJ whole genome shotgun (WGS) entry which is preliminary data.</text>
</comment>
<proteinExistence type="inferred from homology"/>
<dbReference type="InterPro" id="IPR003660">
    <property type="entry name" value="HAMP_dom"/>
</dbReference>
<protein>
    <submittedName>
        <fullName evidence="10">Sensory transducer protein YvaQ</fullName>
    </submittedName>
</protein>
<evidence type="ECO:0000256" key="6">
    <source>
        <dbReference type="PROSITE-ProRule" id="PRU00284"/>
    </source>
</evidence>
<evidence type="ECO:0000313" key="10">
    <source>
        <dbReference type="EMBL" id="GGG84666.1"/>
    </source>
</evidence>
<dbReference type="RefSeq" id="WP_229683221.1">
    <property type="nucleotide sequence ID" value="NZ_BMFR01000018.1"/>
</dbReference>
<feature type="domain" description="HAMP" evidence="9">
    <location>
        <begin position="201"/>
        <end position="254"/>
    </location>
</feature>
<feature type="domain" description="Methyl-accepting transducer" evidence="8">
    <location>
        <begin position="273"/>
        <end position="523"/>
    </location>
</feature>
<feature type="transmembrane region" description="Helical" evidence="7">
    <location>
        <begin position="9"/>
        <end position="29"/>
    </location>
</feature>
<dbReference type="GO" id="GO:0007165">
    <property type="term" value="P:signal transduction"/>
    <property type="evidence" value="ECO:0007669"/>
    <property type="project" value="UniProtKB-KW"/>
</dbReference>
<evidence type="ECO:0000256" key="4">
    <source>
        <dbReference type="ARBA" id="ARBA00023224"/>
    </source>
</evidence>
<dbReference type="InterPro" id="IPR004089">
    <property type="entry name" value="MCPsignal_dom"/>
</dbReference>
<evidence type="ECO:0000256" key="1">
    <source>
        <dbReference type="ARBA" id="ARBA00004236"/>
    </source>
</evidence>
<dbReference type="CDD" id="cd06225">
    <property type="entry name" value="HAMP"/>
    <property type="match status" value="1"/>
</dbReference>
<keyword evidence="7" id="KW-0812">Transmembrane</keyword>
<comment type="subcellular location">
    <subcellularLocation>
        <location evidence="1">Cell membrane</location>
    </subcellularLocation>
</comment>
<dbReference type="Gene3D" id="1.10.287.950">
    <property type="entry name" value="Methyl-accepting chemotaxis protein"/>
    <property type="match status" value="1"/>
</dbReference>
<dbReference type="SUPFAM" id="SSF58104">
    <property type="entry name" value="Methyl-accepting chemotaxis protein (MCP) signaling domain"/>
    <property type="match status" value="1"/>
</dbReference>
<accession>A0A917HNP4</accession>
<dbReference type="SMART" id="SM00283">
    <property type="entry name" value="MA"/>
    <property type="match status" value="1"/>
</dbReference>
<evidence type="ECO:0000313" key="11">
    <source>
        <dbReference type="Proteomes" id="UP000622860"/>
    </source>
</evidence>
<evidence type="ECO:0000256" key="2">
    <source>
        <dbReference type="ARBA" id="ARBA00022475"/>
    </source>
</evidence>
<dbReference type="PROSITE" id="PS50885">
    <property type="entry name" value="HAMP"/>
    <property type="match status" value="1"/>
</dbReference>
<dbReference type="Pfam" id="PF12729">
    <property type="entry name" value="4HB_MCP_1"/>
    <property type="match status" value="1"/>
</dbReference>
<reference evidence="10" key="1">
    <citation type="journal article" date="2014" name="Int. J. Syst. Evol. Microbiol.">
        <title>Complete genome sequence of Corynebacterium casei LMG S-19264T (=DSM 44701T), isolated from a smear-ripened cheese.</title>
        <authorList>
            <consortium name="US DOE Joint Genome Institute (JGI-PGF)"/>
            <person name="Walter F."/>
            <person name="Albersmeier A."/>
            <person name="Kalinowski J."/>
            <person name="Ruckert C."/>
        </authorList>
    </citation>
    <scope>NUCLEOTIDE SEQUENCE</scope>
    <source>
        <strain evidence="10">CGMCC 1.12754</strain>
    </source>
</reference>
<dbReference type="GO" id="GO:0005886">
    <property type="term" value="C:plasma membrane"/>
    <property type="evidence" value="ECO:0007669"/>
    <property type="project" value="UniProtKB-SubCell"/>
</dbReference>
<dbReference type="EMBL" id="BMFR01000018">
    <property type="protein sequence ID" value="GGG84666.1"/>
    <property type="molecule type" value="Genomic_DNA"/>
</dbReference>
<keyword evidence="7" id="KW-1133">Transmembrane helix</keyword>
<evidence type="ECO:0000259" key="8">
    <source>
        <dbReference type="PROSITE" id="PS50111"/>
    </source>
</evidence>
<evidence type="ECO:0000256" key="3">
    <source>
        <dbReference type="ARBA" id="ARBA00023136"/>
    </source>
</evidence>
<keyword evidence="11" id="KW-1185">Reference proteome</keyword>
<evidence type="ECO:0000259" key="9">
    <source>
        <dbReference type="PROSITE" id="PS50885"/>
    </source>
</evidence>
<dbReference type="SMART" id="SM00304">
    <property type="entry name" value="HAMP"/>
    <property type="match status" value="1"/>
</dbReference>
<keyword evidence="3 7" id="KW-0472">Membrane</keyword>
<gene>
    <name evidence="10" type="primary">yvaQ</name>
    <name evidence="10" type="ORF">GCM10011398_32910</name>
</gene>